<accession>A0AAN7ICV3</accession>
<evidence type="ECO:0000256" key="2">
    <source>
        <dbReference type="ARBA" id="ARBA00022771"/>
    </source>
</evidence>
<dbReference type="Proteomes" id="UP001324115">
    <property type="component" value="Unassembled WGS sequence"/>
</dbReference>
<gene>
    <name evidence="6" type="ORF">RGQ29_026747</name>
</gene>
<dbReference type="EMBL" id="JAXUIC010000008">
    <property type="protein sequence ID" value="KAK4575914.1"/>
    <property type="molecule type" value="Genomic_DNA"/>
</dbReference>
<dbReference type="SMART" id="SM00575">
    <property type="entry name" value="ZnF_PMZ"/>
    <property type="match status" value="1"/>
</dbReference>
<evidence type="ECO:0000256" key="1">
    <source>
        <dbReference type="ARBA" id="ARBA00022723"/>
    </source>
</evidence>
<evidence type="ECO:0000313" key="6">
    <source>
        <dbReference type="EMBL" id="KAK4575914.1"/>
    </source>
</evidence>
<sequence>MYAKLVGFNIRKDEIKRNKNNIVTSIRWVCAKEGFRERPITRSGYKAAFRIRFERKSGEWVVGEFKREHNHDLVPQFETQFLRSHRTIKDFDKAHIIAMHSVGVKTNQIMDHMIQQAGGYENIGFTSKDLYNYLAEIRNNSTQDGDAEYIDSSFFFQYIVDEESRLANLFWTDSQSRLDYACFGDVVAFDTTYKTNVYKKPLVILTVDTYTWVLQVMLVAMNNKTPISVVTDGDKAMSKAIKTVFPKNAFANLHDKEVYESFIRCMKMVDNHNLHNHEWLLEMFKSTQRCEAMNAFLNRFLDRKTRLYELFQQVDRALSRIRHNEMGADFSSNYTEPILITGLVEIEKHAATIFTREIFSMVQEELLNEQKYIVLYYIDKEGYRTYTLSQYTSSNSRWEVVYCQVDQSMKCSCLLFESYGYPCGHLFAIMKVEHLKHIPPTCIMIRWLKTAKSDLPCKLESQMSPDIIRMARFSALSASCSKMCYFGSRTTQGFKELKVEITRLTCRMEELYNSSKEAVEDGIRTASNKANLNVCDPAIVKTKGDHGSTSSSHNHAKVRRCSSCKDVGHTRRTCPSTHIQQEDAFFKLTSREPARCA</sequence>
<dbReference type="SUPFAM" id="SSF57756">
    <property type="entry name" value="Retrovirus zinc finger-like domains"/>
    <property type="match status" value="1"/>
</dbReference>
<keyword evidence="1" id="KW-0479">Metal-binding</keyword>
<keyword evidence="7" id="KW-1185">Reference proteome</keyword>
<dbReference type="AlphaFoldDB" id="A0AAN7ICV3"/>
<feature type="domain" description="SWIM-type" evidence="5">
    <location>
        <begin position="401"/>
        <end position="434"/>
    </location>
</feature>
<dbReference type="InterPro" id="IPR006564">
    <property type="entry name" value="Znf_PMZ"/>
</dbReference>
<reference evidence="6 7" key="1">
    <citation type="journal article" date="2023" name="G3 (Bethesda)">
        <title>A haplotype-resolved chromosome-scale genome for Quercus rubra L. provides insights into the genetics of adaptive traits for red oak species.</title>
        <authorList>
            <person name="Kapoor B."/>
            <person name="Jenkins J."/>
            <person name="Schmutz J."/>
            <person name="Zhebentyayeva T."/>
            <person name="Kuelheim C."/>
            <person name="Coggeshall M."/>
            <person name="Heim C."/>
            <person name="Lasky J.R."/>
            <person name="Leites L."/>
            <person name="Islam-Faridi N."/>
            <person name="Romero-Severson J."/>
            <person name="DeLeo V.L."/>
            <person name="Lucas S.M."/>
            <person name="Lazic D."/>
            <person name="Gailing O."/>
            <person name="Carlson J."/>
            <person name="Staton M."/>
        </authorList>
    </citation>
    <scope>NUCLEOTIDE SEQUENCE [LARGE SCALE GENOMIC DNA]</scope>
    <source>
        <strain evidence="6">Pseudo-F2</strain>
    </source>
</reference>
<name>A0AAN7ICV3_QUERU</name>
<dbReference type="InterPro" id="IPR004330">
    <property type="entry name" value="FAR1_DNA_bnd_dom"/>
</dbReference>
<comment type="caution">
    <text evidence="6">The sequence shown here is derived from an EMBL/GenBank/DDBJ whole genome shotgun (WGS) entry which is preliminary data.</text>
</comment>
<keyword evidence="3" id="KW-0862">Zinc</keyword>
<dbReference type="PANTHER" id="PTHR47718">
    <property type="entry name" value="OS01G0519700 PROTEIN"/>
    <property type="match status" value="1"/>
</dbReference>
<dbReference type="PROSITE" id="PS50966">
    <property type="entry name" value="ZF_SWIM"/>
    <property type="match status" value="1"/>
</dbReference>
<evidence type="ECO:0000256" key="4">
    <source>
        <dbReference type="PROSITE-ProRule" id="PRU00325"/>
    </source>
</evidence>
<dbReference type="PANTHER" id="PTHR47718:SF15">
    <property type="entry name" value="PROTEIN FAR1-RELATED SEQUENCE 5-LIKE"/>
    <property type="match status" value="1"/>
</dbReference>
<dbReference type="InterPro" id="IPR036875">
    <property type="entry name" value="Znf_CCHC_sf"/>
</dbReference>
<dbReference type="GO" id="GO:0008270">
    <property type="term" value="F:zinc ion binding"/>
    <property type="evidence" value="ECO:0007669"/>
    <property type="project" value="UniProtKB-KW"/>
</dbReference>
<keyword evidence="2 4" id="KW-0863">Zinc-finger</keyword>
<dbReference type="GO" id="GO:0003676">
    <property type="term" value="F:nucleic acid binding"/>
    <property type="evidence" value="ECO:0007669"/>
    <property type="project" value="InterPro"/>
</dbReference>
<evidence type="ECO:0000256" key="3">
    <source>
        <dbReference type="ARBA" id="ARBA00022833"/>
    </source>
</evidence>
<evidence type="ECO:0000259" key="5">
    <source>
        <dbReference type="PROSITE" id="PS50966"/>
    </source>
</evidence>
<dbReference type="Pfam" id="PF03101">
    <property type="entry name" value="FAR1"/>
    <property type="match status" value="1"/>
</dbReference>
<protein>
    <recommendedName>
        <fullName evidence="5">SWIM-type domain-containing protein</fullName>
    </recommendedName>
</protein>
<proteinExistence type="predicted"/>
<dbReference type="InterPro" id="IPR007527">
    <property type="entry name" value="Znf_SWIM"/>
</dbReference>
<organism evidence="6 7">
    <name type="scientific">Quercus rubra</name>
    <name type="common">Northern red oak</name>
    <name type="synonym">Quercus borealis</name>
    <dbReference type="NCBI Taxonomy" id="3512"/>
    <lineage>
        <taxon>Eukaryota</taxon>
        <taxon>Viridiplantae</taxon>
        <taxon>Streptophyta</taxon>
        <taxon>Embryophyta</taxon>
        <taxon>Tracheophyta</taxon>
        <taxon>Spermatophyta</taxon>
        <taxon>Magnoliopsida</taxon>
        <taxon>eudicotyledons</taxon>
        <taxon>Gunneridae</taxon>
        <taxon>Pentapetalae</taxon>
        <taxon>rosids</taxon>
        <taxon>fabids</taxon>
        <taxon>Fagales</taxon>
        <taxon>Fagaceae</taxon>
        <taxon>Quercus</taxon>
    </lineage>
</organism>
<evidence type="ECO:0000313" key="7">
    <source>
        <dbReference type="Proteomes" id="UP001324115"/>
    </source>
</evidence>